<accession>A0A838LAB7</accession>
<evidence type="ECO:0000313" key="4">
    <source>
        <dbReference type="Proteomes" id="UP000570166"/>
    </source>
</evidence>
<dbReference type="InterPro" id="IPR024756">
    <property type="entry name" value="PCDO_beta_N"/>
</dbReference>
<dbReference type="Pfam" id="PF12391">
    <property type="entry name" value="PCDO_beta_N"/>
    <property type="match status" value="1"/>
</dbReference>
<feature type="domain" description="Protocatechuate 3,4-dioxygenase beta subunit N-terminal" evidence="2">
    <location>
        <begin position="7"/>
        <end position="40"/>
    </location>
</feature>
<evidence type="ECO:0000313" key="3">
    <source>
        <dbReference type="EMBL" id="MBA2935529.1"/>
    </source>
</evidence>
<dbReference type="RefSeq" id="WP_160365495.1">
    <property type="nucleotide sequence ID" value="NZ_JACEIB010000025.1"/>
</dbReference>
<dbReference type="Proteomes" id="UP000570166">
    <property type="component" value="Unassembled WGS sequence"/>
</dbReference>
<proteinExistence type="predicted"/>
<feature type="region of interest" description="Disordered" evidence="1">
    <location>
        <begin position="1"/>
        <end position="24"/>
    </location>
</feature>
<sequence>MRDDPIYAREDAGSPPSFLPDYRSAALRSPSRPLVRIPETLTEMTGPAGARDRLSHARIDIRAAPRYADSPRETVFFGL</sequence>
<reference evidence="3 4" key="1">
    <citation type="submission" date="2020-07" db="EMBL/GenBank/DDBJ databases">
        <authorList>
            <person name="Sun Q."/>
        </authorList>
    </citation>
    <scope>NUCLEOTIDE SEQUENCE [LARGE SCALE GENOMIC DNA]</scope>
    <source>
        <strain evidence="3 4">CGMCC 1.13654</strain>
    </source>
</reference>
<evidence type="ECO:0000256" key="1">
    <source>
        <dbReference type="SAM" id="MobiDB-lite"/>
    </source>
</evidence>
<comment type="caution">
    <text evidence="3">The sequence shown here is derived from an EMBL/GenBank/DDBJ whole genome shotgun (WGS) entry which is preliminary data.</text>
</comment>
<name>A0A838LAB7_9SPHN</name>
<dbReference type="EMBL" id="JACEIB010000025">
    <property type="protein sequence ID" value="MBA2935529.1"/>
    <property type="molecule type" value="Genomic_DNA"/>
</dbReference>
<gene>
    <name evidence="3" type="ORF">HZF05_15690</name>
</gene>
<keyword evidence="4" id="KW-1185">Reference proteome</keyword>
<protein>
    <recommendedName>
        <fullName evidence="2">Protocatechuate 3,4-dioxygenase beta subunit N-terminal domain-containing protein</fullName>
    </recommendedName>
</protein>
<organism evidence="3 4">
    <name type="scientific">Sphingomonas chungangi</name>
    <dbReference type="NCBI Taxonomy" id="2683589"/>
    <lineage>
        <taxon>Bacteria</taxon>
        <taxon>Pseudomonadati</taxon>
        <taxon>Pseudomonadota</taxon>
        <taxon>Alphaproteobacteria</taxon>
        <taxon>Sphingomonadales</taxon>
        <taxon>Sphingomonadaceae</taxon>
        <taxon>Sphingomonas</taxon>
    </lineage>
</organism>
<dbReference type="AlphaFoldDB" id="A0A838LAB7"/>
<feature type="compositionally biased region" description="Basic and acidic residues" evidence="1">
    <location>
        <begin position="1"/>
        <end position="12"/>
    </location>
</feature>
<evidence type="ECO:0000259" key="2">
    <source>
        <dbReference type="Pfam" id="PF12391"/>
    </source>
</evidence>